<organism evidence="1 2">
    <name type="scientific">Heterorhabditis bacteriophora</name>
    <name type="common">Entomopathogenic nematode worm</name>
    <dbReference type="NCBI Taxonomy" id="37862"/>
    <lineage>
        <taxon>Eukaryota</taxon>
        <taxon>Metazoa</taxon>
        <taxon>Ecdysozoa</taxon>
        <taxon>Nematoda</taxon>
        <taxon>Chromadorea</taxon>
        <taxon>Rhabditida</taxon>
        <taxon>Rhabditina</taxon>
        <taxon>Rhabditomorpha</taxon>
        <taxon>Strongyloidea</taxon>
        <taxon>Heterorhabditidae</taxon>
        <taxon>Heterorhabditis</taxon>
    </lineage>
</organism>
<sequence length="43" mass="4906">MCVCALPAEVRSRLNWGFRLFVEQPGVDRVNGTFDGLRRLVNL</sequence>
<keyword evidence="1" id="KW-1185">Reference proteome</keyword>
<dbReference type="WBParaSite" id="Hba_08679">
    <property type="protein sequence ID" value="Hba_08679"/>
    <property type="gene ID" value="Hba_08679"/>
</dbReference>
<proteinExistence type="predicted"/>
<dbReference type="Proteomes" id="UP000095283">
    <property type="component" value="Unplaced"/>
</dbReference>
<evidence type="ECO:0000313" key="1">
    <source>
        <dbReference type="Proteomes" id="UP000095283"/>
    </source>
</evidence>
<evidence type="ECO:0000313" key="2">
    <source>
        <dbReference type="WBParaSite" id="Hba_08679"/>
    </source>
</evidence>
<name>A0A1I7WU63_HETBA</name>
<protein>
    <submittedName>
        <fullName evidence="2">Transposase</fullName>
    </submittedName>
</protein>
<reference evidence="2" key="1">
    <citation type="submission" date="2016-11" db="UniProtKB">
        <authorList>
            <consortium name="WormBaseParasite"/>
        </authorList>
    </citation>
    <scope>IDENTIFICATION</scope>
</reference>
<accession>A0A1I7WU63</accession>
<dbReference type="AlphaFoldDB" id="A0A1I7WU63"/>